<dbReference type="AlphaFoldDB" id="A0A6A4XBH6"/>
<dbReference type="PROSITE" id="PS00018">
    <property type="entry name" value="EF_HAND_1"/>
    <property type="match status" value="1"/>
</dbReference>
<reference evidence="3 4" key="1">
    <citation type="submission" date="2019-07" db="EMBL/GenBank/DDBJ databases">
        <title>Draft genome assembly of a fouling barnacle, Amphibalanus amphitrite (Darwin, 1854): The first reference genome for Thecostraca.</title>
        <authorList>
            <person name="Kim W."/>
        </authorList>
    </citation>
    <scope>NUCLEOTIDE SEQUENCE [LARGE SCALE GENOMIC DNA]</scope>
    <source>
        <strain evidence="3">SNU_AA5</strain>
        <tissue evidence="3">Soma without cirri and trophi</tissue>
    </source>
</reference>
<dbReference type="PROSITE" id="PS50222">
    <property type="entry name" value="EF_HAND_2"/>
    <property type="match status" value="1"/>
</dbReference>
<gene>
    <name evidence="3" type="ORF">FJT64_000045</name>
</gene>
<dbReference type="GO" id="GO:0005509">
    <property type="term" value="F:calcium ion binding"/>
    <property type="evidence" value="ECO:0007669"/>
    <property type="project" value="InterPro"/>
</dbReference>
<dbReference type="SUPFAM" id="SSF47473">
    <property type="entry name" value="EF-hand"/>
    <property type="match status" value="1"/>
</dbReference>
<evidence type="ECO:0000256" key="1">
    <source>
        <dbReference type="ARBA" id="ARBA00022837"/>
    </source>
</evidence>
<evidence type="ECO:0000313" key="3">
    <source>
        <dbReference type="EMBL" id="KAF0314779.1"/>
    </source>
</evidence>
<dbReference type="OrthoDB" id="10379091at2759"/>
<dbReference type="EMBL" id="VIIS01000001">
    <property type="protein sequence ID" value="KAF0314779.1"/>
    <property type="molecule type" value="Genomic_DNA"/>
</dbReference>
<feature type="domain" description="EF-hand" evidence="2">
    <location>
        <begin position="92"/>
        <end position="127"/>
    </location>
</feature>
<dbReference type="InterPro" id="IPR002048">
    <property type="entry name" value="EF_hand_dom"/>
</dbReference>
<keyword evidence="4" id="KW-1185">Reference proteome</keyword>
<dbReference type="InterPro" id="IPR011992">
    <property type="entry name" value="EF-hand-dom_pair"/>
</dbReference>
<organism evidence="3 4">
    <name type="scientific">Amphibalanus amphitrite</name>
    <name type="common">Striped barnacle</name>
    <name type="synonym">Balanus amphitrite</name>
    <dbReference type="NCBI Taxonomy" id="1232801"/>
    <lineage>
        <taxon>Eukaryota</taxon>
        <taxon>Metazoa</taxon>
        <taxon>Ecdysozoa</taxon>
        <taxon>Arthropoda</taxon>
        <taxon>Crustacea</taxon>
        <taxon>Multicrustacea</taxon>
        <taxon>Cirripedia</taxon>
        <taxon>Thoracica</taxon>
        <taxon>Thoracicalcarea</taxon>
        <taxon>Balanomorpha</taxon>
        <taxon>Balanoidea</taxon>
        <taxon>Balanidae</taxon>
        <taxon>Amphibalaninae</taxon>
        <taxon>Amphibalanus</taxon>
    </lineage>
</organism>
<evidence type="ECO:0000259" key="2">
    <source>
        <dbReference type="PROSITE" id="PS50222"/>
    </source>
</evidence>
<dbReference type="Proteomes" id="UP000440578">
    <property type="component" value="Unassembled WGS sequence"/>
</dbReference>
<dbReference type="InterPro" id="IPR018247">
    <property type="entry name" value="EF_Hand_1_Ca_BS"/>
</dbReference>
<protein>
    <recommendedName>
        <fullName evidence="2">EF-hand domain-containing protein</fullName>
    </recommendedName>
</protein>
<accession>A0A6A4XBH6</accession>
<name>A0A6A4XBH6_AMPAM</name>
<comment type="caution">
    <text evidence="3">The sequence shown here is derived from an EMBL/GenBank/DDBJ whole genome shotgun (WGS) entry which is preliminary data.</text>
</comment>
<keyword evidence="1" id="KW-0106">Calcium</keyword>
<sequence>MGTCLSKVIRLFSLRSFSFPVQQTKILYGLPLKDLNQVSAKDAVKRFDCLPASAYDQMKISRGQLHEAMEKFTDGQEGMDKLRSLCSGWDDATIADVRGIFQMLDDNGDGVLDMNEFAAEEAEDGEAPETCFMDFECFMKRTYDMAQDWTDGGKNEVEVNLVETFLMFAQHDERGTQYSLNDLKNLFYVNNFYVRKIRSQSIGFQIQNGFI</sequence>
<evidence type="ECO:0000313" key="4">
    <source>
        <dbReference type="Proteomes" id="UP000440578"/>
    </source>
</evidence>
<dbReference type="Gene3D" id="1.10.238.10">
    <property type="entry name" value="EF-hand"/>
    <property type="match status" value="1"/>
</dbReference>
<proteinExistence type="predicted"/>